<dbReference type="EMBL" id="OY726394">
    <property type="protein sequence ID" value="CAJ1501022.1"/>
    <property type="molecule type" value="Genomic_DNA"/>
</dbReference>
<proteinExistence type="predicted"/>
<evidence type="ECO:0000256" key="1">
    <source>
        <dbReference type="SAM" id="Coils"/>
    </source>
</evidence>
<feature type="coiled-coil region" evidence="1">
    <location>
        <begin position="581"/>
        <end position="608"/>
    </location>
</feature>
<keyword evidence="1" id="KW-0175">Coiled coil</keyword>
<keyword evidence="3" id="KW-1185">Reference proteome</keyword>
<dbReference type="RefSeq" id="WP_308473338.1">
    <property type="nucleotide sequence ID" value="NZ_OY726394.1"/>
</dbReference>
<dbReference type="Proteomes" id="UP001190336">
    <property type="component" value="Chromosome"/>
</dbReference>
<sequence length="623" mass="67762">MSRSPKVDQLVLYKHGMAFVGRRGPVDGDFTLTFRRDDMKDVLKSLTVDTAGGASVGVVSFDTPADPRAELADRSLLLEPGAALADLLEALRGRAVAVRAGELTHRGEVIGLDDSADPAGRRLLVLRTDSGAVDLVDLAAAQGFDVLDPVSKDDLDYLIDRSRAATSGRNCDIGVQITGAGADVRVSYVVAAPMWRVSYRVIRDGDSVTLVATAIIHNPLDEDLADVEVTLTTGQPISFDIDLYHSRRVERVVVQESTRTAGPRRGSKMIEAATPMLDAMPMGAGYDSAVEDVETSDRGEYFEYRITTPVSLKRGGAAMIPIAAAPVDAVRRELLWRDDRGPAPDVVLAFANTSGVVLEEGPAVVYEDGGYAGEAMLDFTSRGADVRLPFAKDLAVRCRSAMTTRTVTTRIALTADVLVEEQRTERRHVLHAENDHDHPVEVIFELPAYHGHTVVAEDGAGDAGRDGMWARFAVTVPARQIAEATVLETWPVESEISYDDLEPGRLEEWLAGRTLDETTVRALSEVLRHRNTARRLAAQCAQVGDRREEVYAAQSRIADQLGVLGTEGAEGELRARQVRELGVLQDRVSELDAEVRRLREQADTEQRLAADELGRLIGADRLS</sequence>
<evidence type="ECO:0000313" key="3">
    <source>
        <dbReference type="Proteomes" id="UP001190336"/>
    </source>
</evidence>
<evidence type="ECO:0008006" key="4">
    <source>
        <dbReference type="Google" id="ProtNLM"/>
    </source>
</evidence>
<protein>
    <recommendedName>
        <fullName evidence="4">DUF4139 domain-containing protein</fullName>
    </recommendedName>
</protein>
<reference evidence="2 3" key="1">
    <citation type="submission" date="2023-08" db="EMBL/GenBank/DDBJ databases">
        <authorList>
            <person name="Folkvardsen B D."/>
            <person name="Norman A."/>
        </authorList>
    </citation>
    <scope>NUCLEOTIDE SEQUENCE [LARGE SCALE GENOMIC DNA]</scope>
    <source>
        <strain evidence="2 3">Mu0083</strain>
    </source>
</reference>
<gene>
    <name evidence="2" type="ORF">MU0083_002578</name>
</gene>
<name>A0ABM9LLD4_9MYCO</name>
<evidence type="ECO:0000313" key="2">
    <source>
        <dbReference type="EMBL" id="CAJ1501022.1"/>
    </source>
</evidence>
<accession>A0ABM9LLD4</accession>
<organism evidence="2 3">
    <name type="scientific">[Mycobacterium] kokjensenii</name>
    <dbReference type="NCBI Taxonomy" id="3064287"/>
    <lineage>
        <taxon>Bacteria</taxon>
        <taxon>Bacillati</taxon>
        <taxon>Actinomycetota</taxon>
        <taxon>Actinomycetes</taxon>
        <taxon>Mycobacteriales</taxon>
        <taxon>Mycobacteriaceae</taxon>
        <taxon>Mycolicibacter</taxon>
    </lineage>
</organism>